<dbReference type="EMBL" id="ML119119">
    <property type="protein sequence ID" value="RPB14068.1"/>
    <property type="molecule type" value="Genomic_DNA"/>
</dbReference>
<feature type="region of interest" description="Disordered" evidence="1">
    <location>
        <begin position="1"/>
        <end position="66"/>
    </location>
</feature>
<accession>A0A3N4KX68</accession>
<organism evidence="2 3">
    <name type="scientific">Morchella conica CCBAS932</name>
    <dbReference type="NCBI Taxonomy" id="1392247"/>
    <lineage>
        <taxon>Eukaryota</taxon>
        <taxon>Fungi</taxon>
        <taxon>Dikarya</taxon>
        <taxon>Ascomycota</taxon>
        <taxon>Pezizomycotina</taxon>
        <taxon>Pezizomycetes</taxon>
        <taxon>Pezizales</taxon>
        <taxon>Morchellaceae</taxon>
        <taxon>Morchella</taxon>
    </lineage>
</organism>
<dbReference type="OrthoDB" id="10498046at2759"/>
<evidence type="ECO:0000256" key="1">
    <source>
        <dbReference type="SAM" id="MobiDB-lite"/>
    </source>
</evidence>
<dbReference type="Proteomes" id="UP000277580">
    <property type="component" value="Unassembled WGS sequence"/>
</dbReference>
<keyword evidence="3" id="KW-1185">Reference proteome</keyword>
<dbReference type="AlphaFoldDB" id="A0A3N4KX68"/>
<evidence type="ECO:0000313" key="2">
    <source>
        <dbReference type="EMBL" id="RPB14068.1"/>
    </source>
</evidence>
<name>A0A3N4KX68_9PEZI</name>
<evidence type="ECO:0000313" key="3">
    <source>
        <dbReference type="Proteomes" id="UP000277580"/>
    </source>
</evidence>
<protein>
    <submittedName>
        <fullName evidence="2">Uncharacterized protein</fullName>
    </submittedName>
</protein>
<dbReference type="InParanoid" id="A0A3N4KX68"/>
<feature type="compositionally biased region" description="Basic and acidic residues" evidence="1">
    <location>
        <begin position="8"/>
        <end position="17"/>
    </location>
</feature>
<proteinExistence type="predicted"/>
<sequence>MSRWPKPGPDDDSKPESSNDLGSKQGAALELQTAYNSNTYSRGGGGGGGGGGYSNDGEPFFDLTLV</sequence>
<feature type="compositionally biased region" description="Gly residues" evidence="1">
    <location>
        <begin position="42"/>
        <end position="54"/>
    </location>
</feature>
<gene>
    <name evidence="2" type="ORF">P167DRAFT_73252</name>
</gene>
<reference evidence="2 3" key="1">
    <citation type="journal article" date="2018" name="Nat. Ecol. Evol.">
        <title>Pezizomycetes genomes reveal the molecular basis of ectomycorrhizal truffle lifestyle.</title>
        <authorList>
            <person name="Murat C."/>
            <person name="Payen T."/>
            <person name="Noel B."/>
            <person name="Kuo A."/>
            <person name="Morin E."/>
            <person name="Chen J."/>
            <person name="Kohler A."/>
            <person name="Krizsan K."/>
            <person name="Balestrini R."/>
            <person name="Da Silva C."/>
            <person name="Montanini B."/>
            <person name="Hainaut M."/>
            <person name="Levati E."/>
            <person name="Barry K.W."/>
            <person name="Belfiori B."/>
            <person name="Cichocki N."/>
            <person name="Clum A."/>
            <person name="Dockter R.B."/>
            <person name="Fauchery L."/>
            <person name="Guy J."/>
            <person name="Iotti M."/>
            <person name="Le Tacon F."/>
            <person name="Lindquist E.A."/>
            <person name="Lipzen A."/>
            <person name="Malagnac F."/>
            <person name="Mello A."/>
            <person name="Molinier V."/>
            <person name="Miyauchi S."/>
            <person name="Poulain J."/>
            <person name="Riccioni C."/>
            <person name="Rubini A."/>
            <person name="Sitrit Y."/>
            <person name="Splivallo R."/>
            <person name="Traeger S."/>
            <person name="Wang M."/>
            <person name="Zifcakova L."/>
            <person name="Wipf D."/>
            <person name="Zambonelli A."/>
            <person name="Paolocci F."/>
            <person name="Nowrousian M."/>
            <person name="Ottonello S."/>
            <person name="Baldrian P."/>
            <person name="Spatafora J.W."/>
            <person name="Henrissat B."/>
            <person name="Nagy L.G."/>
            <person name="Aury J.M."/>
            <person name="Wincker P."/>
            <person name="Grigoriev I.V."/>
            <person name="Bonfante P."/>
            <person name="Martin F.M."/>
        </authorList>
    </citation>
    <scope>NUCLEOTIDE SEQUENCE [LARGE SCALE GENOMIC DNA]</scope>
    <source>
        <strain evidence="2 3">CCBAS932</strain>
    </source>
</reference>